<protein>
    <submittedName>
        <fullName evidence="1">Uncharacterized protein</fullName>
    </submittedName>
</protein>
<organism evidence="1 2">
    <name type="scientific">Phytophthora nicotianae P1569</name>
    <dbReference type="NCBI Taxonomy" id="1317065"/>
    <lineage>
        <taxon>Eukaryota</taxon>
        <taxon>Sar</taxon>
        <taxon>Stramenopiles</taxon>
        <taxon>Oomycota</taxon>
        <taxon>Peronosporomycetes</taxon>
        <taxon>Peronosporales</taxon>
        <taxon>Peronosporaceae</taxon>
        <taxon>Phytophthora</taxon>
    </lineage>
</organism>
<dbReference type="HOGENOM" id="CLU_2042713_0_0_1"/>
<evidence type="ECO:0000313" key="1">
    <source>
        <dbReference type="EMBL" id="ETI52493.1"/>
    </source>
</evidence>
<dbReference type="Proteomes" id="UP000018721">
    <property type="component" value="Unassembled WGS sequence"/>
</dbReference>
<accession>V9FNZ2</accession>
<evidence type="ECO:0000313" key="2">
    <source>
        <dbReference type="Proteomes" id="UP000018721"/>
    </source>
</evidence>
<proteinExistence type="predicted"/>
<gene>
    <name evidence="1" type="ORF">F443_04372</name>
</gene>
<keyword evidence="2" id="KW-1185">Reference proteome</keyword>
<dbReference type="EMBL" id="ANIZ01000794">
    <property type="protein sequence ID" value="ETI52493.1"/>
    <property type="molecule type" value="Genomic_DNA"/>
</dbReference>
<dbReference type="AlphaFoldDB" id="V9FNZ2"/>
<sequence>MDHRGYLVVVVRISDRARAFHLVAVFIVLQENQLVFETVLLAVFYYVTTRDLQRFWTPTGFAATNNPAEAFNARVKRDYTLRRRLKKDTLLRVLHDRCHDVSASMRQFSFDVAIPQTFTRL</sequence>
<comment type="caution">
    <text evidence="1">The sequence shown here is derived from an EMBL/GenBank/DDBJ whole genome shotgun (WGS) entry which is preliminary data.</text>
</comment>
<reference evidence="1 2" key="1">
    <citation type="submission" date="2013-11" db="EMBL/GenBank/DDBJ databases">
        <title>The Genome Sequence of Phytophthora parasitica P1569.</title>
        <authorList>
            <consortium name="The Broad Institute Genomics Platform"/>
            <person name="Russ C."/>
            <person name="Tyler B."/>
            <person name="Panabieres F."/>
            <person name="Shan W."/>
            <person name="Tripathy S."/>
            <person name="Grunwald N."/>
            <person name="Machado M."/>
            <person name="Johnson C.S."/>
            <person name="Arredondo F."/>
            <person name="Hong C."/>
            <person name="Coffey M."/>
            <person name="Young S.K."/>
            <person name="Zeng Q."/>
            <person name="Gargeya S."/>
            <person name="Fitzgerald M."/>
            <person name="Abouelleil A."/>
            <person name="Alvarado L."/>
            <person name="Chapman S.B."/>
            <person name="Gainer-Dewar J."/>
            <person name="Goldberg J."/>
            <person name="Griggs A."/>
            <person name="Gujja S."/>
            <person name="Hansen M."/>
            <person name="Howarth C."/>
            <person name="Imamovic A."/>
            <person name="Ireland A."/>
            <person name="Larimer J."/>
            <person name="McCowan C."/>
            <person name="Murphy C."/>
            <person name="Pearson M."/>
            <person name="Poon T.W."/>
            <person name="Priest M."/>
            <person name="Roberts A."/>
            <person name="Saif S."/>
            <person name="Shea T."/>
            <person name="Sykes S."/>
            <person name="Wortman J."/>
            <person name="Nusbaum C."/>
            <person name="Birren B."/>
        </authorList>
    </citation>
    <scope>NUCLEOTIDE SEQUENCE [LARGE SCALE GENOMIC DNA]</scope>
    <source>
        <strain evidence="1 2">P1569</strain>
    </source>
</reference>
<name>V9FNZ2_PHYNI</name>